<dbReference type="InterPro" id="IPR017972">
    <property type="entry name" value="Cyt_P450_CS"/>
</dbReference>
<evidence type="ECO:0000256" key="2">
    <source>
        <dbReference type="ARBA" id="ARBA00023004"/>
    </source>
</evidence>
<protein>
    <submittedName>
        <fullName evidence="6">Cytochrome P450</fullName>
    </submittedName>
</protein>
<evidence type="ECO:0000256" key="5">
    <source>
        <dbReference type="SAM" id="Phobius"/>
    </source>
</evidence>
<evidence type="ECO:0000313" key="6">
    <source>
        <dbReference type="EMBL" id="PKC65623.1"/>
    </source>
</evidence>
<dbReference type="GO" id="GO:0005506">
    <property type="term" value="F:iron ion binding"/>
    <property type="evidence" value="ECO:0007669"/>
    <property type="project" value="InterPro"/>
</dbReference>
<comment type="similarity">
    <text evidence="4">Belongs to the cytochrome P450 family.</text>
</comment>
<dbReference type="GO" id="GO:0004497">
    <property type="term" value="F:monooxygenase activity"/>
    <property type="evidence" value="ECO:0007669"/>
    <property type="project" value="UniProtKB-KW"/>
</dbReference>
<dbReference type="PANTHER" id="PTHR24301">
    <property type="entry name" value="THROMBOXANE-A SYNTHASE"/>
    <property type="match status" value="1"/>
</dbReference>
<dbReference type="InterPro" id="IPR001128">
    <property type="entry name" value="Cyt_P450"/>
</dbReference>
<name>A0A2N0RQP4_9GLOM</name>
<feature type="transmembrane region" description="Helical" evidence="5">
    <location>
        <begin position="44"/>
        <end position="61"/>
    </location>
</feature>
<comment type="cofactor">
    <cofactor evidence="3">
        <name>heme</name>
        <dbReference type="ChEBI" id="CHEBI:30413"/>
    </cofactor>
</comment>
<dbReference type="PRINTS" id="PR00463">
    <property type="entry name" value="EP450I"/>
</dbReference>
<dbReference type="GO" id="GO:0016705">
    <property type="term" value="F:oxidoreductase activity, acting on paired donors, with incorporation or reduction of molecular oxygen"/>
    <property type="evidence" value="ECO:0007669"/>
    <property type="project" value="InterPro"/>
</dbReference>
<dbReference type="PRINTS" id="PR00385">
    <property type="entry name" value="P450"/>
</dbReference>
<evidence type="ECO:0000256" key="1">
    <source>
        <dbReference type="ARBA" id="ARBA00022723"/>
    </source>
</evidence>
<dbReference type="VEuPathDB" id="FungiDB:RhiirA1_514208"/>
<dbReference type="PANTHER" id="PTHR24301:SF2">
    <property type="entry name" value="THROMBOXANE-A SYNTHASE"/>
    <property type="match status" value="1"/>
</dbReference>
<dbReference type="PROSITE" id="PS00086">
    <property type="entry name" value="CYTOCHROME_P450"/>
    <property type="match status" value="1"/>
</dbReference>
<evidence type="ECO:0000256" key="3">
    <source>
        <dbReference type="PIRSR" id="PIRSR602401-1"/>
    </source>
</evidence>
<keyword evidence="3 4" id="KW-0349">Heme</keyword>
<organism evidence="6 7">
    <name type="scientific">Rhizophagus irregularis</name>
    <dbReference type="NCBI Taxonomy" id="588596"/>
    <lineage>
        <taxon>Eukaryota</taxon>
        <taxon>Fungi</taxon>
        <taxon>Fungi incertae sedis</taxon>
        <taxon>Mucoromycota</taxon>
        <taxon>Glomeromycotina</taxon>
        <taxon>Glomeromycetes</taxon>
        <taxon>Glomerales</taxon>
        <taxon>Glomeraceae</taxon>
        <taxon>Rhizophagus</taxon>
    </lineage>
</organism>
<keyword evidence="4" id="KW-0503">Monooxygenase</keyword>
<gene>
    <name evidence="6" type="ORF">RhiirA1_514208</name>
</gene>
<sequence length="538" mass="63494">MTFKPLENFEINNFVLPLLSTVLMTYVVYYYYKYFTRVNPLPGPIPFPFVGILPYVIWFKGDIKMLYKYCYEKYGDLHEINGSLRSIVICQTEYLEDFLSKSTYEMRCPNYKGIEELGIEGKGLSYNNNFKTWTFNRHFFNQAILSPKFTDEVIDCTNQHFNELESFWDKLYLKEEIIKENKNKLDFIKWFSHYNNDIIIKLLTGERSYTMAAYFNTLNDEKSDHHSARVEDSVKLFQAIRKLHKGFFFVFIISPFLRRYVPFIKNISDDIFQTMDFINQKLNTIIKTRRKEIEDTPLDEPLPHDMLTSMIIKNTFRDVNYIVIGEANRSMTDSEIRVNLLDGFFSGTYKSANLLSIIIYYIAHNPNVKKKMLEEIDSIFQGDKMRPITKDDYYSLEYCEAIVKEAARILPIMHTFTRHLSKPSEIAGYQWPADTSFIINVKAIHNRVDYWKEPNKFNPDRWMDENFEPKKNSFIMFGGGLRSCPGRKLAMIELVCLMALLYRKYEINLVDMNSPIKTMCDGILISCVELLVEIKPRN</sequence>
<dbReference type="Pfam" id="PF00067">
    <property type="entry name" value="p450"/>
    <property type="match status" value="1"/>
</dbReference>
<reference evidence="6 7" key="1">
    <citation type="submission" date="2017-10" db="EMBL/GenBank/DDBJ databases">
        <title>Extensive intraspecific genome diversity in a model arbuscular mycorrhizal fungus.</title>
        <authorList>
            <person name="Chen E.C.H."/>
            <person name="Morin E."/>
            <person name="Baudet D."/>
            <person name="Noel J."/>
            <person name="Ndikumana S."/>
            <person name="Charron P."/>
            <person name="St-Onge C."/>
            <person name="Giorgi J."/>
            <person name="Grigoriev I.V."/>
            <person name="Roux C."/>
            <person name="Martin F.M."/>
            <person name="Corradi N."/>
        </authorList>
    </citation>
    <scope>NUCLEOTIDE SEQUENCE [LARGE SCALE GENOMIC DNA]</scope>
    <source>
        <strain evidence="6 7">A1</strain>
    </source>
</reference>
<dbReference type="VEuPathDB" id="FungiDB:RhiirFUN_026880"/>
<reference evidence="6 7" key="2">
    <citation type="submission" date="2017-10" db="EMBL/GenBank/DDBJ databases">
        <title>Genome analyses suggest a sexual origin of heterokaryosis in a supposedly ancient asexual fungus.</title>
        <authorList>
            <person name="Corradi N."/>
            <person name="Sedzielewska K."/>
            <person name="Noel J."/>
            <person name="Charron P."/>
            <person name="Farinelli L."/>
            <person name="Marton T."/>
            <person name="Kruger M."/>
            <person name="Pelin A."/>
            <person name="Brachmann A."/>
            <person name="Corradi N."/>
        </authorList>
    </citation>
    <scope>NUCLEOTIDE SEQUENCE [LARGE SCALE GENOMIC DNA]</scope>
    <source>
        <strain evidence="6 7">A1</strain>
    </source>
</reference>
<dbReference type="InterPro" id="IPR036396">
    <property type="entry name" value="Cyt_P450_sf"/>
</dbReference>
<dbReference type="AlphaFoldDB" id="A0A2N0RQP4"/>
<accession>A0A2N0RQP4</accession>
<proteinExistence type="inferred from homology"/>
<evidence type="ECO:0000256" key="4">
    <source>
        <dbReference type="RuleBase" id="RU000461"/>
    </source>
</evidence>
<dbReference type="SUPFAM" id="SSF48264">
    <property type="entry name" value="Cytochrome P450"/>
    <property type="match status" value="1"/>
</dbReference>
<feature type="transmembrane region" description="Helical" evidence="5">
    <location>
        <begin position="12"/>
        <end position="32"/>
    </location>
</feature>
<keyword evidence="5" id="KW-0812">Transmembrane</keyword>
<dbReference type="EMBL" id="LLXH01000527">
    <property type="protein sequence ID" value="PKC65623.1"/>
    <property type="molecule type" value="Genomic_DNA"/>
</dbReference>
<evidence type="ECO:0000313" key="7">
    <source>
        <dbReference type="Proteomes" id="UP000232688"/>
    </source>
</evidence>
<dbReference type="GO" id="GO:0020037">
    <property type="term" value="F:heme binding"/>
    <property type="evidence" value="ECO:0007669"/>
    <property type="project" value="InterPro"/>
</dbReference>
<keyword evidence="2 3" id="KW-0408">Iron</keyword>
<keyword evidence="1 3" id="KW-0479">Metal-binding</keyword>
<keyword evidence="5" id="KW-0472">Membrane</keyword>
<dbReference type="VEuPathDB" id="FungiDB:FUN_001143"/>
<comment type="caution">
    <text evidence="6">The sequence shown here is derived from an EMBL/GenBank/DDBJ whole genome shotgun (WGS) entry which is preliminary data.</text>
</comment>
<dbReference type="Proteomes" id="UP000232688">
    <property type="component" value="Unassembled WGS sequence"/>
</dbReference>
<feature type="binding site" description="axial binding residue" evidence="3">
    <location>
        <position position="484"/>
    </location>
    <ligand>
        <name>heme</name>
        <dbReference type="ChEBI" id="CHEBI:30413"/>
    </ligand>
    <ligandPart>
        <name>Fe</name>
        <dbReference type="ChEBI" id="CHEBI:18248"/>
    </ligandPart>
</feature>
<keyword evidence="5" id="KW-1133">Transmembrane helix</keyword>
<keyword evidence="4" id="KW-0560">Oxidoreductase</keyword>
<dbReference type="InterPro" id="IPR002401">
    <property type="entry name" value="Cyt_P450_E_grp-I"/>
</dbReference>
<dbReference type="Gene3D" id="1.10.630.10">
    <property type="entry name" value="Cytochrome P450"/>
    <property type="match status" value="1"/>
</dbReference>